<reference evidence="2" key="1">
    <citation type="submission" date="2020-03" db="EMBL/GenBank/DDBJ databases">
        <authorList>
            <person name="Weist P."/>
        </authorList>
    </citation>
    <scope>NUCLEOTIDE SEQUENCE</scope>
</reference>
<dbReference type="AlphaFoldDB" id="A0A9N7Z8U8"/>
<evidence type="ECO:0000256" key="1">
    <source>
        <dbReference type="SAM" id="MobiDB-lite"/>
    </source>
</evidence>
<feature type="compositionally biased region" description="Low complexity" evidence="1">
    <location>
        <begin position="195"/>
        <end position="204"/>
    </location>
</feature>
<feature type="compositionally biased region" description="Basic and acidic residues" evidence="1">
    <location>
        <begin position="238"/>
        <end position="257"/>
    </location>
</feature>
<feature type="compositionally biased region" description="Polar residues" evidence="1">
    <location>
        <begin position="85"/>
        <end position="94"/>
    </location>
</feature>
<accession>A0A9N7Z8U8</accession>
<evidence type="ECO:0000313" key="3">
    <source>
        <dbReference type="Proteomes" id="UP001153269"/>
    </source>
</evidence>
<name>A0A9N7Z8U8_PLEPL</name>
<organism evidence="2 3">
    <name type="scientific">Pleuronectes platessa</name>
    <name type="common">European plaice</name>
    <dbReference type="NCBI Taxonomy" id="8262"/>
    <lineage>
        <taxon>Eukaryota</taxon>
        <taxon>Metazoa</taxon>
        <taxon>Chordata</taxon>
        <taxon>Craniata</taxon>
        <taxon>Vertebrata</taxon>
        <taxon>Euteleostomi</taxon>
        <taxon>Actinopterygii</taxon>
        <taxon>Neopterygii</taxon>
        <taxon>Teleostei</taxon>
        <taxon>Neoteleostei</taxon>
        <taxon>Acanthomorphata</taxon>
        <taxon>Carangaria</taxon>
        <taxon>Pleuronectiformes</taxon>
        <taxon>Pleuronectoidei</taxon>
        <taxon>Pleuronectidae</taxon>
        <taxon>Pleuronectes</taxon>
    </lineage>
</organism>
<dbReference type="EMBL" id="CADEAL010004149">
    <property type="protein sequence ID" value="CAB1452939.1"/>
    <property type="molecule type" value="Genomic_DNA"/>
</dbReference>
<evidence type="ECO:0000313" key="2">
    <source>
        <dbReference type="EMBL" id="CAB1452939.1"/>
    </source>
</evidence>
<feature type="region of interest" description="Disordered" evidence="1">
    <location>
        <begin position="70"/>
        <end position="94"/>
    </location>
</feature>
<sequence length="257" mass="28208">MCQSRYWDLSVVLSCVDTERQLHADELCPALRSVLLVPGRFVMQLLPALRSVLLVPGRFAMQLLPAGCSQPREKVTSSGAEGDDTISSPAASVKNNHPRRNITVHIATFTWSRHHTAAAAAPAQTLPCVLGDERDFKLQQTFHVLERQHLLEHADKFNKKPVEDEARLKELEMKTTEEPTAFLKVSQNFGTINQTKSSGGSSRSRTGKKASEQEPPLAHTRAKGGTLAFVKLRPSLPTEEKTTAPEAGGQKDGRPTV</sequence>
<feature type="region of interest" description="Disordered" evidence="1">
    <location>
        <begin position="186"/>
        <end position="257"/>
    </location>
</feature>
<protein>
    <submittedName>
        <fullName evidence="2">Uncharacterized protein</fullName>
    </submittedName>
</protein>
<gene>
    <name evidence="2" type="ORF">PLEPLA_LOCUS40689</name>
</gene>
<dbReference type="Proteomes" id="UP001153269">
    <property type="component" value="Unassembled WGS sequence"/>
</dbReference>
<comment type="caution">
    <text evidence="2">The sequence shown here is derived from an EMBL/GenBank/DDBJ whole genome shotgun (WGS) entry which is preliminary data.</text>
</comment>
<keyword evidence="3" id="KW-1185">Reference proteome</keyword>
<proteinExistence type="predicted"/>